<organism evidence="1 2">
    <name type="scientific">Dryococelus australis</name>
    <dbReference type="NCBI Taxonomy" id="614101"/>
    <lineage>
        <taxon>Eukaryota</taxon>
        <taxon>Metazoa</taxon>
        <taxon>Ecdysozoa</taxon>
        <taxon>Arthropoda</taxon>
        <taxon>Hexapoda</taxon>
        <taxon>Insecta</taxon>
        <taxon>Pterygota</taxon>
        <taxon>Neoptera</taxon>
        <taxon>Polyneoptera</taxon>
        <taxon>Phasmatodea</taxon>
        <taxon>Verophasmatodea</taxon>
        <taxon>Anareolatae</taxon>
        <taxon>Phasmatidae</taxon>
        <taxon>Eurycanthinae</taxon>
        <taxon>Dryococelus</taxon>
    </lineage>
</organism>
<evidence type="ECO:0008006" key="3">
    <source>
        <dbReference type="Google" id="ProtNLM"/>
    </source>
</evidence>
<reference evidence="1 2" key="1">
    <citation type="submission" date="2023-02" db="EMBL/GenBank/DDBJ databases">
        <title>LHISI_Scaffold_Assembly.</title>
        <authorList>
            <person name="Stuart O.P."/>
            <person name="Cleave R."/>
            <person name="Magrath M.J.L."/>
            <person name="Mikheyev A.S."/>
        </authorList>
    </citation>
    <scope>NUCLEOTIDE SEQUENCE [LARGE SCALE GENOMIC DNA]</scope>
    <source>
        <strain evidence="1">Daus_M_001</strain>
        <tissue evidence="1">Leg muscle</tissue>
    </source>
</reference>
<protein>
    <recommendedName>
        <fullName evidence="3">PiggyBac transposable element-derived protein domain-containing protein</fullName>
    </recommendedName>
</protein>
<comment type="caution">
    <text evidence="1">The sequence shown here is derived from an EMBL/GenBank/DDBJ whole genome shotgun (WGS) entry which is preliminary data.</text>
</comment>
<evidence type="ECO:0000313" key="2">
    <source>
        <dbReference type="Proteomes" id="UP001159363"/>
    </source>
</evidence>
<dbReference type="Proteomes" id="UP001159363">
    <property type="component" value="Chromosome X"/>
</dbReference>
<evidence type="ECO:0000313" key="1">
    <source>
        <dbReference type="EMBL" id="KAJ8884935.1"/>
    </source>
</evidence>
<proteinExistence type="predicted"/>
<sequence length="122" mass="13877">MSRWLQEVDKEDCSDTDDVDMHSPAYVGAEADAQTEVWNLIMNDETIQIILKWTNVKLGRKRATKNNANVTHTCDLEMTELNAFICLLFYSAVLKSNHESTRALSGTDGSCRDIFWMSRLSV</sequence>
<gene>
    <name evidence="1" type="ORF">PR048_011131</name>
</gene>
<keyword evidence="2" id="KW-1185">Reference proteome</keyword>
<dbReference type="EMBL" id="JARBHB010000004">
    <property type="protein sequence ID" value="KAJ8884935.1"/>
    <property type="molecule type" value="Genomic_DNA"/>
</dbReference>
<accession>A0ABQ9HL85</accession>
<name>A0ABQ9HL85_9NEOP</name>